<proteinExistence type="predicted"/>
<name>A0ABQ2YAC5_9ACTN</name>
<dbReference type="EMBL" id="BMUT01000003">
    <property type="protein sequence ID" value="GGX76045.1"/>
    <property type="molecule type" value="Genomic_DNA"/>
</dbReference>
<gene>
    <name evidence="1" type="ORF">GCM10010324_22010</name>
</gene>
<sequence>MIHSFIAHTSPGRSRVFALVRSPADELEAVTTLGAGDLHLTGELVSALNSFLYDRDDSALGKVLDRVPKPVRMAAQQYLRNRCEPVMGAFTEYGPVEVVREAVYFSQIDAELEEYLESAYMIGLGIRMSNERLRDGGVGWVIRLLNDEVSVRASAEPRTWALPEGAKLARTWTSRQMTGSVGPVRGALQVAVDATDQGRWVRIHTLLHSRYDVDFEGSGTSEFVVDVFDSPIPLKQRGE</sequence>
<reference evidence="2" key="1">
    <citation type="journal article" date="2019" name="Int. J. Syst. Evol. Microbiol.">
        <title>The Global Catalogue of Microorganisms (GCM) 10K type strain sequencing project: providing services to taxonomists for standard genome sequencing and annotation.</title>
        <authorList>
            <consortium name="The Broad Institute Genomics Platform"/>
            <consortium name="The Broad Institute Genome Sequencing Center for Infectious Disease"/>
            <person name="Wu L."/>
            <person name="Ma J."/>
        </authorList>
    </citation>
    <scope>NUCLEOTIDE SEQUENCE [LARGE SCALE GENOMIC DNA]</scope>
    <source>
        <strain evidence="2">JCM 4586</strain>
    </source>
</reference>
<keyword evidence="2" id="KW-1185">Reference proteome</keyword>
<evidence type="ECO:0000313" key="1">
    <source>
        <dbReference type="EMBL" id="GGX76045.1"/>
    </source>
</evidence>
<accession>A0ABQ2YAC5</accession>
<protein>
    <submittedName>
        <fullName evidence="1">Uncharacterized protein</fullName>
    </submittedName>
</protein>
<comment type="caution">
    <text evidence="1">The sequence shown here is derived from an EMBL/GenBank/DDBJ whole genome shotgun (WGS) entry which is preliminary data.</text>
</comment>
<evidence type="ECO:0000313" key="2">
    <source>
        <dbReference type="Proteomes" id="UP000659223"/>
    </source>
</evidence>
<dbReference type="Proteomes" id="UP000659223">
    <property type="component" value="Unassembled WGS sequence"/>
</dbReference>
<organism evidence="1 2">
    <name type="scientific">Streptomyces hiroshimensis</name>
    <dbReference type="NCBI Taxonomy" id="66424"/>
    <lineage>
        <taxon>Bacteria</taxon>
        <taxon>Bacillati</taxon>
        <taxon>Actinomycetota</taxon>
        <taxon>Actinomycetes</taxon>
        <taxon>Kitasatosporales</taxon>
        <taxon>Streptomycetaceae</taxon>
        <taxon>Streptomyces</taxon>
    </lineage>
</organism>